<evidence type="ECO:0000259" key="1">
    <source>
        <dbReference type="Pfam" id="PF06032"/>
    </source>
</evidence>
<keyword evidence="4" id="KW-1185">Reference proteome</keyword>
<feature type="domain" description="S-Me-THD N-terminal" evidence="1">
    <location>
        <begin position="7"/>
        <end position="161"/>
    </location>
</feature>
<reference evidence="3 4" key="1">
    <citation type="submission" date="2019-03" db="EMBL/GenBank/DDBJ databases">
        <title>Draft genome sequences of novel Actinobacteria.</title>
        <authorList>
            <person name="Sahin N."/>
            <person name="Ay H."/>
            <person name="Saygin H."/>
        </authorList>
    </citation>
    <scope>NUCLEOTIDE SEQUENCE [LARGE SCALE GENOMIC DNA]</scope>
    <source>
        <strain evidence="3 4">KC712</strain>
    </source>
</reference>
<protein>
    <submittedName>
        <fullName evidence="3">DUF917 domain-containing protein</fullName>
    </submittedName>
</protein>
<proteinExistence type="predicted"/>
<gene>
    <name evidence="3" type="ORF">E1294_06160</name>
</gene>
<dbReference type="InterPro" id="IPR048350">
    <property type="entry name" value="S-Me-THD-like_C"/>
</dbReference>
<evidence type="ECO:0000313" key="3">
    <source>
        <dbReference type="EMBL" id="TDD24322.1"/>
    </source>
</evidence>
<dbReference type="InterPro" id="IPR024071">
    <property type="entry name" value="S-Me-THD_C_sf"/>
</dbReference>
<accession>A0A4R4X299</accession>
<dbReference type="AlphaFoldDB" id="A0A4R4X299"/>
<dbReference type="SUPFAM" id="SSF160991">
    <property type="entry name" value="CV3147-like"/>
    <property type="match status" value="1"/>
</dbReference>
<dbReference type="Gene3D" id="2.40.390.10">
    <property type="entry name" value="CV3147-like"/>
    <property type="match status" value="1"/>
</dbReference>
<dbReference type="Pfam" id="PF20906">
    <property type="entry name" value="S-Me-THD_C"/>
    <property type="match status" value="1"/>
</dbReference>
<comment type="caution">
    <text evidence="3">The sequence shown here is derived from an EMBL/GenBank/DDBJ whole genome shotgun (WGS) entry which is preliminary data.</text>
</comment>
<name>A0A4R4X299_9ACTN</name>
<evidence type="ECO:0000259" key="2">
    <source>
        <dbReference type="Pfam" id="PF20906"/>
    </source>
</evidence>
<feature type="domain" description="S-Me-THD-like C-terminal" evidence="2">
    <location>
        <begin position="166"/>
        <end position="357"/>
    </location>
</feature>
<sequence length="364" mass="37854">MSIDESDIPALARGCAILGTGGGGDVRTGSLAAVRAIRAYGEVPLVELADLPGDALVVPLSGIGAPTVGHEMIHGEDEPKRVAEEVERLFGRPPSAIMSSEIGGSNGVGPVAWAARLGVPLLDADGMGRAFPEVQMVSMYVAGLPADLVIMSDIVGNVVTIRPIDGLWSERLARAVCVAAGSHALMADYVLTAGRARGAVIEGTVTRALGIGRATEGAADPLGALQDRLGAVRLITGKLTDVDRRTTGGFVRGTATIEGTGDERGRRLTVELQNENLVAVEDGAVRAGVRAGVRAMVPDLITIVDTETAAAVQTESLRYGQRVSVLAWPCDPLWRTPKGLETAGPRAFGYDLDYVPVEELTAHG</sequence>
<dbReference type="Gene3D" id="3.40.1610.10">
    <property type="entry name" value="CV3147-like domain"/>
    <property type="match status" value="1"/>
</dbReference>
<dbReference type="Pfam" id="PF06032">
    <property type="entry name" value="S-Me-THD_N"/>
    <property type="match status" value="1"/>
</dbReference>
<dbReference type="Proteomes" id="UP000294543">
    <property type="component" value="Unassembled WGS sequence"/>
</dbReference>
<dbReference type="EMBL" id="SMKP01000012">
    <property type="protein sequence ID" value="TDD24322.1"/>
    <property type="molecule type" value="Genomic_DNA"/>
</dbReference>
<dbReference type="InterPro" id="IPR027479">
    <property type="entry name" value="S-Me-THD_N_sf"/>
</dbReference>
<dbReference type="InterPro" id="IPR010318">
    <property type="entry name" value="S-Me-THD_N"/>
</dbReference>
<dbReference type="OrthoDB" id="3170437at2"/>
<dbReference type="RefSeq" id="WP_132505507.1">
    <property type="nucleotide sequence ID" value="NZ_SMKP01000012.1"/>
</dbReference>
<organism evidence="3 4">
    <name type="scientific">Nonomuraea diastatica</name>
    <dbReference type="NCBI Taxonomy" id="1848329"/>
    <lineage>
        <taxon>Bacteria</taxon>
        <taxon>Bacillati</taxon>
        <taxon>Actinomycetota</taxon>
        <taxon>Actinomycetes</taxon>
        <taxon>Streptosporangiales</taxon>
        <taxon>Streptosporangiaceae</taxon>
        <taxon>Nonomuraea</taxon>
    </lineage>
</organism>
<evidence type="ECO:0000313" key="4">
    <source>
        <dbReference type="Proteomes" id="UP000294543"/>
    </source>
</evidence>